<dbReference type="STRING" id="1314781.A0A166AMG0"/>
<feature type="domain" description="MYND-type" evidence="5">
    <location>
        <begin position="358"/>
        <end position="401"/>
    </location>
</feature>
<keyword evidence="3" id="KW-0862">Zinc</keyword>
<dbReference type="OrthoDB" id="2998255at2759"/>
<reference evidence="6 7" key="1">
    <citation type="journal article" date="2016" name="Mol. Biol. Evol.">
        <title>Comparative Genomics of Early-Diverging Mushroom-Forming Fungi Provides Insights into the Origins of Lignocellulose Decay Capabilities.</title>
        <authorList>
            <person name="Nagy L.G."/>
            <person name="Riley R."/>
            <person name="Tritt A."/>
            <person name="Adam C."/>
            <person name="Daum C."/>
            <person name="Floudas D."/>
            <person name="Sun H."/>
            <person name="Yadav J.S."/>
            <person name="Pangilinan J."/>
            <person name="Larsson K.H."/>
            <person name="Matsuura K."/>
            <person name="Barry K."/>
            <person name="Labutti K."/>
            <person name="Kuo R."/>
            <person name="Ohm R.A."/>
            <person name="Bhattacharya S.S."/>
            <person name="Shirouzu T."/>
            <person name="Yoshinaga Y."/>
            <person name="Martin F.M."/>
            <person name="Grigoriev I.V."/>
            <person name="Hibbett D.S."/>
        </authorList>
    </citation>
    <scope>NUCLEOTIDE SEQUENCE [LARGE SCALE GENOMIC DNA]</scope>
    <source>
        <strain evidence="6 7">HHB12029</strain>
    </source>
</reference>
<proteinExistence type="predicted"/>
<dbReference type="GO" id="GO:0008270">
    <property type="term" value="F:zinc ion binding"/>
    <property type="evidence" value="ECO:0007669"/>
    <property type="project" value="UniProtKB-KW"/>
</dbReference>
<evidence type="ECO:0000256" key="2">
    <source>
        <dbReference type="ARBA" id="ARBA00022771"/>
    </source>
</evidence>
<sequence>MSTHEFAEYNLARAITAAIRDCRDKPKPALCVQAVGKGLLILTTGTALVKGLRTTYAELADNALNLLSTPMSEDEMASLATKWSVCRCNLAQPIIRSIHESGGDRGRRRTLPQVVTSLFSILSIALGQITPTKLHKSALQGKWPPSVAHLVPHGPQSLIDTMIRWTRYTSSEVPYQTFPLHYLAKVSTICAALRRPIYESSDVLQCFASRWHELASAFESTEMLTLDALPFPDPAYALSHLFDVEAAMTEAILECIKRLETHFTPQAHLIFPAIERVREALPPWRRIVEEPFEDYDELRDTLQQHARMFWVALPAEERPQREFPAWTRAIVNAFDPCGLAYSTMNHWGRLNACAGPSCFVPGEALGEPLRVCQRCKVLRYCSRECQKEHWNWRKSPHKTSCAFIGNTWTMVKKFDKPEFDGMDRAELFREAIDSWDDFEVASNALACLAREKEERRDGAL</sequence>
<gene>
    <name evidence="6" type="ORF">EXIGLDRAFT_674015</name>
</gene>
<keyword evidence="1" id="KW-0479">Metal-binding</keyword>
<keyword evidence="7" id="KW-1185">Reference proteome</keyword>
<dbReference type="AlphaFoldDB" id="A0A166AMG0"/>
<dbReference type="InterPro" id="IPR002893">
    <property type="entry name" value="Znf_MYND"/>
</dbReference>
<dbReference type="Gene3D" id="6.10.140.2220">
    <property type="match status" value="1"/>
</dbReference>
<dbReference type="PROSITE" id="PS50865">
    <property type="entry name" value="ZF_MYND_2"/>
    <property type="match status" value="1"/>
</dbReference>
<dbReference type="InParanoid" id="A0A166AMG0"/>
<keyword evidence="2 4" id="KW-0863">Zinc-finger</keyword>
<protein>
    <recommendedName>
        <fullName evidence="5">MYND-type domain-containing protein</fullName>
    </recommendedName>
</protein>
<evidence type="ECO:0000259" key="5">
    <source>
        <dbReference type="PROSITE" id="PS50865"/>
    </source>
</evidence>
<evidence type="ECO:0000256" key="4">
    <source>
        <dbReference type="PROSITE-ProRule" id="PRU00134"/>
    </source>
</evidence>
<name>A0A166AMG0_EXIGL</name>
<evidence type="ECO:0000256" key="3">
    <source>
        <dbReference type="ARBA" id="ARBA00022833"/>
    </source>
</evidence>
<dbReference type="SUPFAM" id="SSF144232">
    <property type="entry name" value="HIT/MYND zinc finger-like"/>
    <property type="match status" value="1"/>
</dbReference>
<dbReference type="Pfam" id="PF01753">
    <property type="entry name" value="zf-MYND"/>
    <property type="match status" value="1"/>
</dbReference>
<dbReference type="Proteomes" id="UP000077266">
    <property type="component" value="Unassembled WGS sequence"/>
</dbReference>
<accession>A0A166AMG0</accession>
<evidence type="ECO:0000256" key="1">
    <source>
        <dbReference type="ARBA" id="ARBA00022723"/>
    </source>
</evidence>
<evidence type="ECO:0000313" key="6">
    <source>
        <dbReference type="EMBL" id="KZV93419.1"/>
    </source>
</evidence>
<organism evidence="6 7">
    <name type="scientific">Exidia glandulosa HHB12029</name>
    <dbReference type="NCBI Taxonomy" id="1314781"/>
    <lineage>
        <taxon>Eukaryota</taxon>
        <taxon>Fungi</taxon>
        <taxon>Dikarya</taxon>
        <taxon>Basidiomycota</taxon>
        <taxon>Agaricomycotina</taxon>
        <taxon>Agaricomycetes</taxon>
        <taxon>Auriculariales</taxon>
        <taxon>Exidiaceae</taxon>
        <taxon>Exidia</taxon>
    </lineage>
</organism>
<dbReference type="EMBL" id="KV425990">
    <property type="protein sequence ID" value="KZV93419.1"/>
    <property type="molecule type" value="Genomic_DNA"/>
</dbReference>
<evidence type="ECO:0000313" key="7">
    <source>
        <dbReference type="Proteomes" id="UP000077266"/>
    </source>
</evidence>